<dbReference type="OMA" id="FRMFDNT"/>
<evidence type="ECO:0000256" key="1">
    <source>
        <dbReference type="SAM" id="MobiDB-lite"/>
    </source>
</evidence>
<dbReference type="Proteomes" id="UP000005237">
    <property type="component" value="Unassembled WGS sequence"/>
</dbReference>
<feature type="compositionally biased region" description="Basic residues" evidence="1">
    <location>
        <begin position="21"/>
        <end position="30"/>
    </location>
</feature>
<evidence type="ECO:0000313" key="3">
    <source>
        <dbReference type="Proteomes" id="UP000005237"/>
    </source>
</evidence>
<name>A0A8R1DQQ9_CAEJA</name>
<protein>
    <submittedName>
        <fullName evidence="2">Uncharacterized protein</fullName>
    </submittedName>
</protein>
<evidence type="ECO:0000313" key="2">
    <source>
        <dbReference type="EnsemblMetazoa" id="CJA08202.1"/>
    </source>
</evidence>
<keyword evidence="3" id="KW-1185">Reference proteome</keyword>
<dbReference type="AlphaFoldDB" id="A0A8R1DQQ9"/>
<organism evidence="2 3">
    <name type="scientific">Caenorhabditis japonica</name>
    <dbReference type="NCBI Taxonomy" id="281687"/>
    <lineage>
        <taxon>Eukaryota</taxon>
        <taxon>Metazoa</taxon>
        <taxon>Ecdysozoa</taxon>
        <taxon>Nematoda</taxon>
        <taxon>Chromadorea</taxon>
        <taxon>Rhabditida</taxon>
        <taxon>Rhabditina</taxon>
        <taxon>Rhabditomorpha</taxon>
        <taxon>Rhabditoidea</taxon>
        <taxon>Rhabditidae</taxon>
        <taxon>Peloderinae</taxon>
        <taxon>Caenorhabditis</taxon>
    </lineage>
</organism>
<reference evidence="3" key="1">
    <citation type="submission" date="2010-08" db="EMBL/GenBank/DDBJ databases">
        <authorList>
            <consortium name="Caenorhabditis japonica Sequencing Consortium"/>
            <person name="Wilson R.K."/>
        </authorList>
    </citation>
    <scope>NUCLEOTIDE SEQUENCE [LARGE SCALE GENOMIC DNA]</scope>
    <source>
        <strain evidence="3">DF5081</strain>
    </source>
</reference>
<reference evidence="2" key="2">
    <citation type="submission" date="2022-06" db="UniProtKB">
        <authorList>
            <consortium name="EnsemblMetazoa"/>
        </authorList>
    </citation>
    <scope>IDENTIFICATION</scope>
    <source>
        <strain evidence="2">DF5081</strain>
    </source>
</reference>
<feature type="region of interest" description="Disordered" evidence="1">
    <location>
        <begin position="1"/>
        <end position="39"/>
    </location>
</feature>
<accession>A0A8R1DQQ9</accession>
<dbReference type="EnsemblMetazoa" id="CJA08202.1">
    <property type="protein sequence ID" value="CJA08202.1"/>
    <property type="gene ID" value="WBGene00127406"/>
</dbReference>
<sequence>MPPHRPRLQTSSEKFRAAPTSRRRDRHTHRERLPPPPSPLITCAPFGVDFHAEHRRNEANPTPYRFHPIRHLVFELHVQNLKAAARQMPSFDMFMQSVQQQKTVVPRQQKLVLVDPVPIRLKVSPQVRRLRIKRDRREGVVGRRKMKLPERGQFHRRTPETRFIREILFAPYPKVMAVEPKRVAIMLLQRILLPKEAAGPEVREIIALRRVCLTRENFCVVPHIIEGTREDDPNVPAVFKMFDNNEQGIPASILAKRGEHATMTDYQFRMLAKRFAIGEGDTDYEERFLLGEILGMEEEQVQRFLLKLHFEKELAEKPEKYVRALVENTYKEALREVGEDLEGLLLLLATYHQVMVPNLNELYAKAIA</sequence>
<proteinExistence type="predicted"/>